<evidence type="ECO:0000256" key="1">
    <source>
        <dbReference type="SAM" id="SignalP"/>
    </source>
</evidence>
<proteinExistence type="predicted"/>
<evidence type="ECO:0000313" key="2">
    <source>
        <dbReference type="EMBL" id="CDY57192.1"/>
    </source>
</evidence>
<keyword evidence="1" id="KW-0732">Signal</keyword>
<dbReference type="Proteomes" id="UP000028999">
    <property type="component" value="Unassembled WGS sequence"/>
</dbReference>
<gene>
    <name evidence="2" type="primary">BnaCnng31650D</name>
    <name evidence="2" type="ORF">GSBRNA2T00020625001</name>
</gene>
<protein>
    <submittedName>
        <fullName evidence="2">BnaCnng31650D protein</fullName>
    </submittedName>
</protein>
<dbReference type="Gramene" id="CDY57192">
    <property type="protein sequence ID" value="CDY57192"/>
    <property type="gene ID" value="GSBRNA2T00020625001"/>
</dbReference>
<dbReference type="PaxDb" id="3708-A0A078J1X7"/>
<evidence type="ECO:0000313" key="3">
    <source>
        <dbReference type="Proteomes" id="UP000028999"/>
    </source>
</evidence>
<reference evidence="2 3" key="1">
    <citation type="journal article" date="2014" name="Science">
        <title>Plant genetics. Early allopolyploid evolution in the post-Neolithic Brassica napus oilseed genome.</title>
        <authorList>
            <person name="Chalhoub B."/>
            <person name="Denoeud F."/>
            <person name="Liu S."/>
            <person name="Parkin I.A."/>
            <person name="Tang H."/>
            <person name="Wang X."/>
            <person name="Chiquet J."/>
            <person name="Belcram H."/>
            <person name="Tong C."/>
            <person name="Samans B."/>
            <person name="Correa M."/>
            <person name="Da Silva C."/>
            <person name="Just J."/>
            <person name="Falentin C."/>
            <person name="Koh C.S."/>
            <person name="Le Clainche I."/>
            <person name="Bernard M."/>
            <person name="Bento P."/>
            <person name="Noel B."/>
            <person name="Labadie K."/>
            <person name="Alberti A."/>
            <person name="Charles M."/>
            <person name="Arnaud D."/>
            <person name="Guo H."/>
            <person name="Daviaud C."/>
            <person name="Alamery S."/>
            <person name="Jabbari K."/>
            <person name="Zhao M."/>
            <person name="Edger P.P."/>
            <person name="Chelaifa H."/>
            <person name="Tack D."/>
            <person name="Lassalle G."/>
            <person name="Mestiri I."/>
            <person name="Schnel N."/>
            <person name="Le Paslier M.C."/>
            <person name="Fan G."/>
            <person name="Renault V."/>
            <person name="Bayer P.E."/>
            <person name="Golicz A.A."/>
            <person name="Manoli S."/>
            <person name="Lee T.H."/>
            <person name="Thi V.H."/>
            <person name="Chalabi S."/>
            <person name="Hu Q."/>
            <person name="Fan C."/>
            <person name="Tollenaere R."/>
            <person name="Lu Y."/>
            <person name="Battail C."/>
            <person name="Shen J."/>
            <person name="Sidebottom C.H."/>
            <person name="Wang X."/>
            <person name="Canaguier A."/>
            <person name="Chauveau A."/>
            <person name="Berard A."/>
            <person name="Deniot G."/>
            <person name="Guan M."/>
            <person name="Liu Z."/>
            <person name="Sun F."/>
            <person name="Lim Y.P."/>
            <person name="Lyons E."/>
            <person name="Town C.D."/>
            <person name="Bancroft I."/>
            <person name="Wang X."/>
            <person name="Meng J."/>
            <person name="Ma J."/>
            <person name="Pires J.C."/>
            <person name="King G.J."/>
            <person name="Brunel D."/>
            <person name="Delourme R."/>
            <person name="Renard M."/>
            <person name="Aury J.M."/>
            <person name="Adams K.L."/>
            <person name="Batley J."/>
            <person name="Snowdon R.J."/>
            <person name="Tost J."/>
            <person name="Edwards D."/>
            <person name="Zhou Y."/>
            <person name="Hua W."/>
            <person name="Sharpe A.G."/>
            <person name="Paterson A.H."/>
            <person name="Guan C."/>
            <person name="Wincker P."/>
        </authorList>
    </citation>
    <scope>NUCLEOTIDE SEQUENCE [LARGE SCALE GENOMIC DNA]</scope>
    <source>
        <strain evidence="3">cv. Darmor-bzh</strain>
    </source>
</reference>
<dbReference type="OMA" id="MAITMRT"/>
<dbReference type="SMR" id="A0A078J1X7"/>
<feature type="chain" id="PRO_5044539850" evidence="1">
    <location>
        <begin position="25"/>
        <end position="86"/>
    </location>
</feature>
<organism evidence="2 3">
    <name type="scientific">Brassica napus</name>
    <name type="common">Rape</name>
    <dbReference type="NCBI Taxonomy" id="3708"/>
    <lineage>
        <taxon>Eukaryota</taxon>
        <taxon>Viridiplantae</taxon>
        <taxon>Streptophyta</taxon>
        <taxon>Embryophyta</taxon>
        <taxon>Tracheophyta</taxon>
        <taxon>Spermatophyta</taxon>
        <taxon>Magnoliopsida</taxon>
        <taxon>eudicotyledons</taxon>
        <taxon>Gunneridae</taxon>
        <taxon>Pentapetalae</taxon>
        <taxon>rosids</taxon>
        <taxon>malvids</taxon>
        <taxon>Brassicales</taxon>
        <taxon>Brassicaceae</taxon>
        <taxon>Brassiceae</taxon>
        <taxon>Brassica</taxon>
    </lineage>
</organism>
<dbReference type="EMBL" id="LK033553">
    <property type="protein sequence ID" value="CDY57192.1"/>
    <property type="molecule type" value="Genomic_DNA"/>
</dbReference>
<dbReference type="AlphaFoldDB" id="A0A078J1X7"/>
<sequence>MVITMKTLVMFVFTVFFIVFFVDCHTTTATVTPANTPGYGINWATKVCFQISSPCDINGRFGCSKFCDKWGYFYDHCEPYKCCCHR</sequence>
<keyword evidence="3" id="KW-1185">Reference proteome</keyword>
<accession>A0A078J1X7</accession>
<feature type="signal peptide" evidence="1">
    <location>
        <begin position="1"/>
        <end position="24"/>
    </location>
</feature>
<name>A0A078J1X7_BRANA</name>